<dbReference type="GO" id="GO:0005737">
    <property type="term" value="C:cytoplasm"/>
    <property type="evidence" value="ECO:0007669"/>
    <property type="project" value="TreeGrafter"/>
</dbReference>
<feature type="compositionally biased region" description="Polar residues" evidence="7">
    <location>
        <begin position="2687"/>
        <end position="2702"/>
    </location>
</feature>
<accession>A0A3N0YDG1</accession>
<proteinExistence type="predicted"/>
<dbReference type="PROSITE" id="PS50222">
    <property type="entry name" value="EF_HAND_2"/>
    <property type="match status" value="2"/>
</dbReference>
<evidence type="ECO:0000256" key="2">
    <source>
        <dbReference type="ARBA" id="ARBA00022490"/>
    </source>
</evidence>
<dbReference type="FunFam" id="1.20.58.60:FF:000008">
    <property type="entry name" value="microtubule-actin cross-linking factor 1"/>
    <property type="match status" value="2"/>
</dbReference>
<dbReference type="FunFam" id="1.20.58.60:FF:000001">
    <property type="entry name" value="Microtubule-actin cross-linking factor 1"/>
    <property type="match status" value="4"/>
</dbReference>
<sequence length="2702" mass="306477">MGKPLSRPDCLRQNPSCVGKGEEEDLNIDDCYVPQRSIYDTVRLNEQIDSGSKGSLASRHFVGTLPYSHRTMDISALCGNGVLASSSAFELRSREAVRLDERLVFDGLKLNGDIIRGADTMLCKPRPVGEKREPPQHRRSWRTFAPANLSEFGSSSGTLCNDGTGQRGLGRVGRGRSMTNSLTSEGDSGLCSPTVEREQNPRAQRRTGPGTRSLSSAEGVHLSGDLKPGRSLSSGQEDFLFSPVKDRLPIPLYYTDASTLGSQQLNNTYNSDLGVGHHTVSNNNCPDINVSTLAESSSKTHMSTTFSGYEELPTAELLEDTCSQDDCELLSVVVTEPKTLSHRLQNIEQHVSKDEKSYEYEQRATDSKMADLEDFLLLVEREAGFTNGIKHMDDEDIESLLTSIAECSQMDLVSLPSTQVFQKDIIESLQSQLHELNTLGHSLIQNAAKGTSTKSLDHDLEEVNTRWNTLNKKVAERSAQLHEALLHCGRFQDALESLLSWLTDTEELVANQKPPSAEFKVVKAQIQEQKLLQRLLDDRRATVELIKTEGRKVTDLADTVDKEKIAREIECLGQRWDALLKKAENRHKQLENILVVAQQFHETLEPLTEWLTATEKRLANSEPIGTQTSKLEEQISQHKALEEEVLGRGKLLYQAMSLGQSLRAVGCVDDKELVQAKLDNMNSSYMELQEHCRQKAELMRQALANAQLFGEDEVSLMTWLDEVHRKLSEVSIQDYTMAVLAKQHAEQLKMTDVCFNVQALHEDIELRKQNIEQAILNGLELLKQSTGDEVVVIQGKLDGIKTRYSEINTMSCNVSKTLDKALSLATKLQNTHEELSSWLEKVESELATFKAEEPVGEQLTCLQERQKTLLKEVKDQKPLVDSLNEVSSALLDLVPWRAREGLDRMVTDYNERYRSASDAITQHVDQTGAAILKSQQFDQAAAAELAWLTEAEKKLSCLGDVRLEPEQTTAQLQAQKSFSMDIMRHKDAVDDILKTGEAIMNSKDEAEKQALRVKLQALSEKYSVVSQLNSERCLQLERAHSLACQFWETYDELWPWLQETRTTFTQLSQPAIEYEALRQQQEELRQMRELIAEHKPHIDKMNKTGPQLVELSPTEATAIRDKYQATDRLYGQLKVDVKHRAAALDEAISKSTQFHDKIDPMLESLERIAERLRQPPSISVEVEKIREQISENKVVTVDLEKLQPSYEMLKQRGEEMIARSEGADKDLSAKAVQDKLDQMVFLWNDIQALLEEREAKLLDVMDLAEKFWCDHCALIVTIKDTQDLLRELEEPGVDPSVVKQQQESVESFREEIDGLQEELNVVQNLGAELMTACGEPDKPVIKKSIDEVNSAWETLNKTWKERVETLEEAMQAAVQFQDSLQNMFDSVDIMESKLDSMPPVGTDLETVKQQIEELKEFKGDAYQLQIEMERLNHQAGLLLKKVVEESDRTSILEPMTELKMLWENLDKKIINRQHKLEGALLALGQFQHALDELLAWLTHTEELLSEQRKACGDPKAIEIELAKHHVLQNDVLAHKTTVEAVNKAGSELIDSSAGEEARGLQNKLENLNQRWKTILEKTEQRWQLLDSALLQAQGFHGEIEDMQQWLKVTERQLLASKALGGLPDTAREQLNTHLELCSTLEVKEEIYKQLLLRGKQILAMTPEGQDSTTELDLRNLQDKWECVQAKVMERKVKLEEALALATDFHNSLQDFINWLTQAEQTLTMISPASLILETIMFQIDEHKVFVTEVNSHRDQIIELDKTGTHLKYFSQKQDVVLIKNLLLSVQGRWEKVVQRSVERGRQLDDARKRAKQFHETWNKLMEWLEESERALDSELEIANDPDKIKTQLTQHKEFQKALGSKHSVYDTTSRTGRALKDKTSLQDDNQKLDNMLSELRDKWDTVCGKSVERQNKLEEALLFSGQFTDALQALIDWLYKVEPQLAEDQPVHGDIDLVLNLIDSHKVFQKELGKRTGSVQALKRSARELIENSHDDSSWVKVQMQELSTRWDTVCSLSVSKQTRLEQALCQAEEFHSTVHILLEWLAEAEQSLRFHGALPDDEEALRALIEQHKASFPQQGQRIHIKCDFYLLKPLNDISDFMKNLEEKRLALNKATSMGEAILSICHPDSITTIKHWNTIIKARFEEVTAWARQHQQRLSSALADLLATQELLENLLNWLQWAETTLGEKDKEPLPQELEEVKSLIAEHQTFMEEMTRKQPDVDKITKTHKRKATADPPVQSQIPVLDKGRTVRKRSPTQTMYAAASQTPIETKNPRVNLLVSKWQQVWLLALDRRRKLNDALDRLEELKEFANFDFDVWRKRYMRWMNHKKSRVMDFFRRIDKDQDGKVTRQEFIDGILSSKFPTSRLEMSAVADIFDRDGDGYIDYYEFVAALHPNKDAYKPLTDADKIEDEVTRQVAKCKCPKRFQVEQIGANKYRFGDSQQLRLVRILRSTVMVRVGGGWMALDEFLVKNDPCRAKGRTNVELREKFILPEGTTQVMASFRYRGRRSRPSSRGASPNRSNSSHSCATQPNPPGASTPKTPQHLTRNYDKPWLTNSKSATPLKSSDSFDSQGSSNENTPIQGSKLRLPGYLSGKGFQSGEDGTLINAAVMKARGQAIGLSKISSRPGSKAGSRGSSRRGSDASDFDISDIQSVCSDVSENVTDSGRPTPRSASRQHGGKPSKIPTPQRRSTPTSKLAKTSKR</sequence>
<feature type="domain" description="GAR" evidence="9">
    <location>
        <begin position="2403"/>
        <end position="2475"/>
    </location>
</feature>
<feature type="compositionally biased region" description="Polar residues" evidence="7">
    <location>
        <begin position="2649"/>
        <end position="2674"/>
    </location>
</feature>
<keyword evidence="3" id="KW-0479">Metal-binding</keyword>
<evidence type="ECO:0000259" key="8">
    <source>
        <dbReference type="PROSITE" id="PS50222"/>
    </source>
</evidence>
<feature type="coiled-coil region" evidence="6">
    <location>
        <begin position="1298"/>
        <end position="1325"/>
    </location>
</feature>
<dbReference type="Pfam" id="PF02187">
    <property type="entry name" value="GAS2"/>
    <property type="match status" value="1"/>
</dbReference>
<dbReference type="FunFam" id="1.20.58.60:FF:000012">
    <property type="entry name" value="Microtubule-actin cross-linking factor 1"/>
    <property type="match status" value="1"/>
</dbReference>
<evidence type="ECO:0000313" key="11">
    <source>
        <dbReference type="Proteomes" id="UP000281406"/>
    </source>
</evidence>
<dbReference type="FunFam" id="1.20.58.60:FF:000074">
    <property type="entry name" value="dystonin isoform X1"/>
    <property type="match status" value="1"/>
</dbReference>
<dbReference type="InterPro" id="IPR003108">
    <property type="entry name" value="GAR_dom"/>
</dbReference>
<dbReference type="GO" id="GO:0008017">
    <property type="term" value="F:microtubule binding"/>
    <property type="evidence" value="ECO:0007669"/>
    <property type="project" value="InterPro"/>
</dbReference>
<dbReference type="Gene3D" id="1.20.58.60">
    <property type="match status" value="16"/>
</dbReference>
<evidence type="ECO:0000256" key="6">
    <source>
        <dbReference type="SAM" id="Coils"/>
    </source>
</evidence>
<dbReference type="InterPro" id="IPR018247">
    <property type="entry name" value="EF_Hand_1_Ca_BS"/>
</dbReference>
<dbReference type="InterPro" id="IPR011992">
    <property type="entry name" value="EF-hand-dom_pair"/>
</dbReference>
<protein>
    <submittedName>
        <fullName evidence="10">Dystonin</fullName>
    </submittedName>
</protein>
<keyword evidence="2" id="KW-0963">Cytoplasm</keyword>
<dbReference type="GO" id="GO:0005509">
    <property type="term" value="F:calcium ion binding"/>
    <property type="evidence" value="ECO:0007669"/>
    <property type="project" value="InterPro"/>
</dbReference>
<keyword evidence="11" id="KW-1185">Reference proteome</keyword>
<gene>
    <name evidence="10" type="ORF">DPX16_8679</name>
</gene>
<dbReference type="InterPro" id="IPR018159">
    <property type="entry name" value="Spectrin/alpha-actinin"/>
</dbReference>
<feature type="compositionally biased region" description="Low complexity" evidence="7">
    <location>
        <begin position="2623"/>
        <end position="2634"/>
    </location>
</feature>
<reference evidence="10 11" key="1">
    <citation type="submission" date="2018-10" db="EMBL/GenBank/DDBJ databases">
        <title>Genome assembly for a Yunnan-Guizhou Plateau 3E fish, Anabarilius grahami (Regan), and its evolutionary and genetic applications.</title>
        <authorList>
            <person name="Jiang W."/>
        </authorList>
    </citation>
    <scope>NUCLEOTIDE SEQUENCE [LARGE SCALE GENOMIC DNA]</scope>
    <source>
        <strain evidence="10">AG-KIZ</strain>
        <tissue evidence="10">Muscle</tissue>
    </source>
</reference>
<feature type="compositionally biased region" description="Low complexity" evidence="7">
    <location>
        <begin position="2564"/>
        <end position="2574"/>
    </location>
</feature>
<feature type="region of interest" description="Disordered" evidence="7">
    <location>
        <begin position="155"/>
        <end position="237"/>
    </location>
</feature>
<keyword evidence="4" id="KW-0106">Calcium</keyword>
<dbReference type="CDD" id="cd00176">
    <property type="entry name" value="SPEC"/>
    <property type="match status" value="10"/>
</dbReference>
<dbReference type="PANTHER" id="PTHR23169:SF24">
    <property type="entry name" value="DYSTONIN"/>
    <property type="match status" value="1"/>
</dbReference>
<feature type="domain" description="EF-hand" evidence="8">
    <location>
        <begin position="2363"/>
        <end position="2398"/>
    </location>
</feature>
<dbReference type="FunFam" id="1.20.58.60:FF:000025">
    <property type="entry name" value="microtubule-actin cross-linking factor 1"/>
    <property type="match status" value="1"/>
</dbReference>
<dbReference type="InterPro" id="IPR036534">
    <property type="entry name" value="GAR_dom_sf"/>
</dbReference>
<dbReference type="Proteomes" id="UP000281406">
    <property type="component" value="Unassembled WGS sequence"/>
</dbReference>
<dbReference type="Pfam" id="PF13499">
    <property type="entry name" value="EF-hand_7"/>
    <property type="match status" value="1"/>
</dbReference>
<evidence type="ECO:0000256" key="1">
    <source>
        <dbReference type="ARBA" id="ARBA00004245"/>
    </source>
</evidence>
<dbReference type="SMART" id="SM00243">
    <property type="entry name" value="GAS2"/>
    <property type="match status" value="1"/>
</dbReference>
<feature type="region of interest" description="Disordered" evidence="7">
    <location>
        <begin position="2619"/>
        <end position="2702"/>
    </location>
</feature>
<dbReference type="GO" id="GO:0005882">
    <property type="term" value="C:intermediate filament"/>
    <property type="evidence" value="ECO:0007669"/>
    <property type="project" value="TreeGrafter"/>
</dbReference>
<comment type="subcellular location">
    <subcellularLocation>
        <location evidence="1">Cytoplasm</location>
        <location evidence="1">Cytoskeleton</location>
    </subcellularLocation>
</comment>
<evidence type="ECO:0000313" key="10">
    <source>
        <dbReference type="EMBL" id="ROL44257.1"/>
    </source>
</evidence>
<organism evidence="10 11">
    <name type="scientific">Anabarilius grahami</name>
    <name type="common">Kanglang fish</name>
    <name type="synonym">Barilius grahami</name>
    <dbReference type="NCBI Taxonomy" id="495550"/>
    <lineage>
        <taxon>Eukaryota</taxon>
        <taxon>Metazoa</taxon>
        <taxon>Chordata</taxon>
        <taxon>Craniata</taxon>
        <taxon>Vertebrata</taxon>
        <taxon>Euteleostomi</taxon>
        <taxon>Actinopterygii</taxon>
        <taxon>Neopterygii</taxon>
        <taxon>Teleostei</taxon>
        <taxon>Ostariophysi</taxon>
        <taxon>Cypriniformes</taxon>
        <taxon>Xenocyprididae</taxon>
        <taxon>Xenocypridinae</taxon>
        <taxon>Xenocypridinae incertae sedis</taxon>
        <taxon>Anabarilius</taxon>
    </lineage>
</organism>
<dbReference type="OrthoDB" id="10016565at2759"/>
<dbReference type="GO" id="GO:0005198">
    <property type="term" value="F:structural molecule activity"/>
    <property type="evidence" value="ECO:0007669"/>
    <property type="project" value="TreeGrafter"/>
</dbReference>
<dbReference type="GO" id="GO:0042060">
    <property type="term" value="P:wound healing"/>
    <property type="evidence" value="ECO:0007669"/>
    <property type="project" value="TreeGrafter"/>
</dbReference>
<keyword evidence="6" id="KW-0175">Coiled coil</keyword>
<feature type="compositionally biased region" description="Polar residues" evidence="7">
    <location>
        <begin position="2553"/>
        <end position="2563"/>
    </location>
</feature>
<dbReference type="FunFam" id="3.30.920.20:FF:000001">
    <property type="entry name" value="Microtubule-actin cross-linking factor 1"/>
    <property type="match status" value="1"/>
</dbReference>
<feature type="coiled-coil region" evidence="6">
    <location>
        <begin position="1550"/>
        <end position="1581"/>
    </location>
</feature>
<dbReference type="SMART" id="SM00150">
    <property type="entry name" value="SPEC"/>
    <property type="match status" value="17"/>
</dbReference>
<dbReference type="GO" id="GO:0005925">
    <property type="term" value="C:focal adhesion"/>
    <property type="evidence" value="ECO:0007669"/>
    <property type="project" value="TreeGrafter"/>
</dbReference>
<dbReference type="GO" id="GO:0031581">
    <property type="term" value="P:hemidesmosome assembly"/>
    <property type="evidence" value="ECO:0007669"/>
    <property type="project" value="TreeGrafter"/>
</dbReference>
<dbReference type="PROSITE" id="PS00018">
    <property type="entry name" value="EF_HAND_1"/>
    <property type="match status" value="2"/>
</dbReference>
<feature type="compositionally biased region" description="Low complexity" evidence="7">
    <location>
        <begin position="2511"/>
        <end position="2523"/>
    </location>
</feature>
<dbReference type="PANTHER" id="PTHR23169">
    <property type="entry name" value="ENVOPLAKIN"/>
    <property type="match status" value="1"/>
</dbReference>
<evidence type="ECO:0000256" key="4">
    <source>
        <dbReference type="ARBA" id="ARBA00022837"/>
    </source>
</evidence>
<keyword evidence="5" id="KW-0206">Cytoskeleton</keyword>
<name>A0A3N0YDG1_ANAGA</name>
<dbReference type="InterPro" id="IPR002017">
    <property type="entry name" value="Spectrin_repeat"/>
</dbReference>
<evidence type="ECO:0000256" key="7">
    <source>
        <dbReference type="SAM" id="MobiDB-lite"/>
    </source>
</evidence>
<evidence type="ECO:0000259" key="9">
    <source>
        <dbReference type="PROSITE" id="PS51460"/>
    </source>
</evidence>
<dbReference type="InterPro" id="IPR002048">
    <property type="entry name" value="EF_hand_dom"/>
</dbReference>
<dbReference type="CDD" id="cd00051">
    <property type="entry name" value="EFh"/>
    <property type="match status" value="1"/>
</dbReference>
<dbReference type="GO" id="GO:0045104">
    <property type="term" value="P:intermediate filament cytoskeleton organization"/>
    <property type="evidence" value="ECO:0007669"/>
    <property type="project" value="InterPro"/>
</dbReference>
<dbReference type="FunFam" id="1.10.238.10:FF:000013">
    <property type="entry name" value="Microtubule-actin cross-linking factor 1"/>
    <property type="match status" value="1"/>
</dbReference>
<feature type="domain" description="EF-hand" evidence="8">
    <location>
        <begin position="2327"/>
        <end position="2362"/>
    </location>
</feature>
<dbReference type="GO" id="GO:0005886">
    <property type="term" value="C:plasma membrane"/>
    <property type="evidence" value="ECO:0007669"/>
    <property type="project" value="UniProtKB-SubCell"/>
</dbReference>
<evidence type="ECO:0000256" key="3">
    <source>
        <dbReference type="ARBA" id="ARBA00022723"/>
    </source>
</evidence>
<feature type="region of interest" description="Disordered" evidence="7">
    <location>
        <begin position="2499"/>
        <end position="2586"/>
    </location>
</feature>
<dbReference type="EMBL" id="RJVU01046259">
    <property type="protein sequence ID" value="ROL44257.1"/>
    <property type="molecule type" value="Genomic_DNA"/>
</dbReference>
<dbReference type="SUPFAM" id="SSF143575">
    <property type="entry name" value="GAS2 domain-like"/>
    <property type="match status" value="1"/>
</dbReference>
<dbReference type="Pfam" id="PF00435">
    <property type="entry name" value="Spectrin"/>
    <property type="match status" value="13"/>
</dbReference>
<dbReference type="SUPFAM" id="SSF47473">
    <property type="entry name" value="EF-hand"/>
    <property type="match status" value="1"/>
</dbReference>
<comment type="caution">
    <text evidence="10">The sequence shown here is derived from an EMBL/GenBank/DDBJ whole genome shotgun (WGS) entry which is preliminary data.</text>
</comment>
<dbReference type="Gene3D" id="1.10.238.10">
    <property type="entry name" value="EF-hand"/>
    <property type="match status" value="1"/>
</dbReference>
<dbReference type="GO" id="GO:0030056">
    <property type="term" value="C:hemidesmosome"/>
    <property type="evidence" value="ECO:0007669"/>
    <property type="project" value="TreeGrafter"/>
</dbReference>
<evidence type="ECO:0000256" key="5">
    <source>
        <dbReference type="ARBA" id="ARBA00023212"/>
    </source>
</evidence>
<dbReference type="Gene3D" id="3.30.920.20">
    <property type="entry name" value="Gas2-like domain"/>
    <property type="match status" value="1"/>
</dbReference>
<dbReference type="SUPFAM" id="SSF46966">
    <property type="entry name" value="Spectrin repeat"/>
    <property type="match status" value="11"/>
</dbReference>
<dbReference type="SMART" id="SM00054">
    <property type="entry name" value="EFh"/>
    <property type="match status" value="2"/>
</dbReference>
<dbReference type="PROSITE" id="PS51460">
    <property type="entry name" value="GAR"/>
    <property type="match status" value="1"/>
</dbReference>
<feature type="compositionally biased region" description="Polar residues" evidence="7">
    <location>
        <begin position="177"/>
        <end position="186"/>
    </location>
</feature>
<dbReference type="InterPro" id="IPR043197">
    <property type="entry name" value="Plakin"/>
</dbReference>